<dbReference type="GO" id="GO:0007127">
    <property type="term" value="P:meiosis I"/>
    <property type="evidence" value="ECO:0007669"/>
    <property type="project" value="TreeGrafter"/>
</dbReference>
<dbReference type="AlphaFoldDB" id="A0AA35TT15"/>
<sequence length="880" mass="96780">IEQVIDGVSASLETNNHEAVNLGLTFLSTVLQRQPATMSLFTSATSEGLQKLLILVHTALQTPATVLSSITTLSYLLCTHHLPPGFHLSNLLPLLSLLLHLLELHAQSPTEDRDLSSSSTQQGLMPSAVAIHPLQLLSLVLSTMENMHKVCLEGKRSNGEKYYTVSEDVITFLSISFEQNLVPALLLKAEVLDRCEPFSVFFNIAKIQLDGVTEPPNTFLAQKLGNLGFIYLAFDIKSRFSTAPGGASLCGCVNECVESLCASLESDPQERLYIRETLHSALPHLNCKCTAILIRCHCMLLQQGELEKCLEVLLQRPPHGSSGCTSSLPQLQRAVLTLFYHTVHSSARQGVLVVYVCSYVCDFNCSVTSPVLVLQALDKFLVLNPDVHLMPIPSLTHLTALYAMTVQDTGVTLVMPTKATQGSQILVRALLRVASPGSLFSPNRYLLQWAFSQPMLEDITRTWFWEWLKGTCAKDDIDSDLELTAGCEEWSVIVQFIRTTPTSLDILLNVSTEEELTPLMISFLDHLLSEQQCIDSNSSRKVFSYVQKFLLAQRIRPLSDGATASLMKLLAKSIHSTLLAPDLKLVYHATNFVARCCSESIASGTALLCGILNDSKEVSSQVLGLLQNNTSFLERVVSCVPASSKPKDHSMGSANALRLIASLIYHQHKTKISCSQSGGVVPLQATLTTLIHHSPTINLSGLYFWRVVLCTGAYTGSFLLCDSNKRVSLGHDVQLVKKLCFLLQNCLVKDNKAVREACALCLVQLFKYITTGEGDRLGQGIGSTWNRVIIDHISTVSVNSHIPVYYLPCLETIICQTPPTHSAQLKDIAQLLYESAVNSTDATPVKYASCLNEVKKIDKTLLDVNQWTHLNKFVPQISQS</sequence>
<dbReference type="PANTHER" id="PTHR12044">
    <property type="entry name" value="BCL2 INTERACTING MEDIATOR OF CELL DEATH"/>
    <property type="match status" value="1"/>
</dbReference>
<dbReference type="SUPFAM" id="SSF48371">
    <property type="entry name" value="ARM repeat"/>
    <property type="match status" value="1"/>
</dbReference>
<gene>
    <name evidence="1" type="ORF">GBAR_LOCUS29110</name>
</gene>
<dbReference type="InterPro" id="IPR016024">
    <property type="entry name" value="ARM-type_fold"/>
</dbReference>
<dbReference type="Proteomes" id="UP001174909">
    <property type="component" value="Unassembled WGS sequence"/>
</dbReference>
<evidence type="ECO:0000313" key="1">
    <source>
        <dbReference type="EMBL" id="CAI8053236.1"/>
    </source>
</evidence>
<evidence type="ECO:0000313" key="2">
    <source>
        <dbReference type="Proteomes" id="UP001174909"/>
    </source>
</evidence>
<feature type="non-terminal residue" evidence="1">
    <location>
        <position position="1"/>
    </location>
</feature>
<accession>A0AA35TT15</accession>
<dbReference type="PANTHER" id="PTHR12044:SF14">
    <property type="entry name" value="MEIOTIC DOUBLE-STRANDED BREAK FORMATION PROTEIN 1"/>
    <property type="match status" value="1"/>
</dbReference>
<comment type="caution">
    <text evidence="1">The sequence shown here is derived from an EMBL/GenBank/DDBJ whole genome shotgun (WGS) entry which is preliminary data.</text>
</comment>
<proteinExistence type="predicted"/>
<dbReference type="InterPro" id="IPR052133">
    <property type="entry name" value="Immune_Signaling-Apoptosis_Reg"/>
</dbReference>
<keyword evidence="2" id="KW-1185">Reference proteome</keyword>
<organism evidence="1 2">
    <name type="scientific">Geodia barretti</name>
    <name type="common">Barrett's horny sponge</name>
    <dbReference type="NCBI Taxonomy" id="519541"/>
    <lineage>
        <taxon>Eukaryota</taxon>
        <taxon>Metazoa</taxon>
        <taxon>Porifera</taxon>
        <taxon>Demospongiae</taxon>
        <taxon>Heteroscleromorpha</taxon>
        <taxon>Tetractinellida</taxon>
        <taxon>Astrophorina</taxon>
        <taxon>Geodiidae</taxon>
        <taxon>Geodia</taxon>
    </lineage>
</organism>
<protein>
    <recommendedName>
        <fullName evidence="3">Meiosis inhibitor protein 1</fullName>
    </recommendedName>
</protein>
<reference evidence="1" key="1">
    <citation type="submission" date="2023-03" db="EMBL/GenBank/DDBJ databases">
        <authorList>
            <person name="Steffen K."/>
            <person name="Cardenas P."/>
        </authorList>
    </citation>
    <scope>NUCLEOTIDE SEQUENCE</scope>
</reference>
<dbReference type="EMBL" id="CASHTH010004078">
    <property type="protein sequence ID" value="CAI8053236.1"/>
    <property type="molecule type" value="Genomic_DNA"/>
</dbReference>
<evidence type="ECO:0008006" key="3">
    <source>
        <dbReference type="Google" id="ProtNLM"/>
    </source>
</evidence>
<name>A0AA35TT15_GEOBA</name>